<gene>
    <name evidence="2" type="ORF">CCMP2556_LOCUS3664</name>
</gene>
<evidence type="ECO:0000313" key="3">
    <source>
        <dbReference type="Proteomes" id="UP001642484"/>
    </source>
</evidence>
<evidence type="ECO:0000256" key="1">
    <source>
        <dbReference type="SAM" id="Phobius"/>
    </source>
</evidence>
<feature type="transmembrane region" description="Helical" evidence="1">
    <location>
        <begin position="20"/>
        <end position="43"/>
    </location>
</feature>
<proteinExistence type="predicted"/>
<keyword evidence="3" id="KW-1185">Reference proteome</keyword>
<reference evidence="2 3" key="1">
    <citation type="submission" date="2024-02" db="EMBL/GenBank/DDBJ databases">
        <authorList>
            <person name="Chen Y."/>
            <person name="Shah S."/>
            <person name="Dougan E. K."/>
            <person name="Thang M."/>
            <person name="Chan C."/>
        </authorList>
    </citation>
    <scope>NUCLEOTIDE SEQUENCE [LARGE SCALE GENOMIC DNA]</scope>
</reference>
<dbReference type="Proteomes" id="UP001642484">
    <property type="component" value="Unassembled WGS sequence"/>
</dbReference>
<keyword evidence="1" id="KW-0812">Transmembrane</keyword>
<organism evidence="2 3">
    <name type="scientific">Durusdinium trenchii</name>
    <dbReference type="NCBI Taxonomy" id="1381693"/>
    <lineage>
        <taxon>Eukaryota</taxon>
        <taxon>Sar</taxon>
        <taxon>Alveolata</taxon>
        <taxon>Dinophyceae</taxon>
        <taxon>Suessiales</taxon>
        <taxon>Symbiodiniaceae</taxon>
        <taxon>Durusdinium</taxon>
    </lineage>
</organism>
<evidence type="ECO:0000313" key="2">
    <source>
        <dbReference type="EMBL" id="CAK8994491.1"/>
    </source>
</evidence>
<keyword evidence="1" id="KW-0472">Membrane</keyword>
<comment type="caution">
    <text evidence="2">The sequence shown here is derived from an EMBL/GenBank/DDBJ whole genome shotgun (WGS) entry which is preliminary data.</text>
</comment>
<dbReference type="EMBL" id="CAXAMN010001447">
    <property type="protein sequence ID" value="CAK8994491.1"/>
    <property type="molecule type" value="Genomic_DNA"/>
</dbReference>
<keyword evidence="1" id="KW-1133">Transmembrane helix</keyword>
<accession>A0ABP0HXZ3</accession>
<sequence>MYPRFKRLFTCVFETFRDSFCMLLVVEPVLLKMLCLLLLLLGATASDETPDPPGTGCDGLDFSVMRVRSHAYYQSGVFEIVDSERVSRILENREVMKEICPVALLQAILLKLEENLIYQPDAFQSLMSQYALYLHEAIRNELVTSDEMAMWPLDEGIQRVSHISQALMTRRPLTSAMVMNYCQVVDRFGAHHELQWLLEPPFGENVGGDTGLLTQTDLYIYQVDWPWCQPLREEVLMKLRKAVRSLQLLNYSGGPKREEQTAYFKYITENWENLPDFTIFVHPDADEHQGPAFLALQRALKLIHTQSQFAYESLAYYPLAQQMVVDPMRTWGTHFSSIWQKFWLRVFGRPWESLRYEAPRCRWSKAPGYFLQGHAGDGRRESLPAAKATCAQLEDECGGVTCMTPLDPEEEEALTMGRIRHSCTARRGVEGLQESPEGEVSYLKFCGPLDHDFTEIPEIRDLPTAGLSATYHETKDAFLAEHPPGEEQIRGQADTRRRCDLVEDCHGFTCAAPVVAEPSTTKQGYAELMASQRCTLRRGEELFESPSGEVSFVKVYPAAPAAGVAHGKADASHVFQFYTGSQAIVRKDRLQWWPLQELRIFGADGVWCSNTTGLFEAVWHRMFGEPLSQHPREHDPDVPLYLKWGIPTWYSFGDEETI</sequence>
<protein>
    <submittedName>
        <fullName evidence="2">Uncharacterized protein</fullName>
    </submittedName>
</protein>
<name>A0ABP0HXZ3_9DINO</name>